<gene>
    <name evidence="1" type="ORF">JR316_0001244</name>
</gene>
<keyword evidence="1" id="KW-0378">Hydrolase</keyword>
<proteinExistence type="predicted"/>
<sequence>MPADRAGYTVTMFLVDASSSMGNVREVEVENADGSTRTVEMTNLQWGLQYVKLKVQEMIFNGRKTDQCGVIVFGSKNTNNHLNKTKGGYENVVEYIPIGKPNAKTLARIDALQPSDTSGDPIDALIVGIDTQSRYLGTKKTWTRKIVIVTDGESPIEVEDWEATVAKMDELEVKLTVVGVDFDDEELPYAEADKSNIKRVNESFYHQLTSSMNSGVVGTCAYALRETTAPEVKQTKSVLVGTQLRIGDFAARSDEAIEVPVKMSKCTALARPKSWKKFVLMQKEKDAMEVDNDVSVYSQVTGQTQFAVQEDEDEEKEKEKVKQEDVKMEENDEAQVPPKTKGLQVEKEELTKGFKYGTTFVPVPEGEGQFMRLTTHKGIDLISFFAADTFRRELAMGEIYYIWADTSRPVEQVALSSIVQAMNERKLMAIGRFVSRDGMDPKMGVLAPILFEDVDCLLWIPTPFADDVRKYTFGSLDTLINKKGEVLTEHPYLPTEEQLSAMDDFVDALDLMDAGEKNEDGVREPWFDTRESYNPAIHRVKQAMFHSAVVKDVVEYPVPPPHPETTKYFEPPKRVLRRAKEAIEECKNAFNVKQVPKRTARTKKDEFSRAADGNEEAALLAKFLGPASSRDKETQAQSQMNVVEAEPSHPQLSVRSDDAEASETEDEDEESAMAVDMKKPATPLPEASSSSRPPLPTPARSMSPNAEDNSPARIISNARPLEDFKENIAQGDVVSKAVKDLAEVVVEEVLKPFATRRADEMVECMVVLRKTCLEEDEIDAWNAFLRDLKEKCLTKPGNPNFWDKIRDVGRRLSLISKHEAKKLGGISDVTGDEAEELPGGYKG</sequence>
<accession>A0ACB8HIM1</accession>
<name>A0ACB8HIM1_PSICU</name>
<keyword evidence="1" id="KW-0067">ATP-binding</keyword>
<keyword evidence="1" id="KW-0347">Helicase</keyword>
<keyword evidence="2" id="KW-1185">Reference proteome</keyword>
<evidence type="ECO:0000313" key="1">
    <source>
        <dbReference type="EMBL" id="KAH9487175.1"/>
    </source>
</evidence>
<dbReference type="Proteomes" id="UP000664032">
    <property type="component" value="Unassembled WGS sequence"/>
</dbReference>
<reference evidence="1" key="1">
    <citation type="submission" date="2021-10" db="EMBL/GenBank/DDBJ databases">
        <title>Psilocybe cubensis genome.</title>
        <authorList>
            <person name="Mckernan K.J."/>
            <person name="Crawford S."/>
            <person name="Trippe A."/>
            <person name="Kane L.T."/>
            <person name="Mclaughlin S."/>
        </authorList>
    </citation>
    <scope>NUCLEOTIDE SEQUENCE</scope>
    <source>
        <strain evidence="1">MGC-MH-2018</strain>
    </source>
</reference>
<protein>
    <submittedName>
        <fullName evidence="1">ATP-dependent DNA helicase II subunit 2</fullName>
    </submittedName>
</protein>
<dbReference type="EMBL" id="JAFIQS020000001">
    <property type="protein sequence ID" value="KAH9487175.1"/>
    <property type="molecule type" value="Genomic_DNA"/>
</dbReference>
<evidence type="ECO:0000313" key="2">
    <source>
        <dbReference type="Proteomes" id="UP000664032"/>
    </source>
</evidence>
<comment type="caution">
    <text evidence="1">The sequence shown here is derived from an EMBL/GenBank/DDBJ whole genome shotgun (WGS) entry which is preliminary data.</text>
</comment>
<organism evidence="1 2">
    <name type="scientific">Psilocybe cubensis</name>
    <name type="common">Psychedelic mushroom</name>
    <name type="synonym">Stropharia cubensis</name>
    <dbReference type="NCBI Taxonomy" id="181762"/>
    <lineage>
        <taxon>Eukaryota</taxon>
        <taxon>Fungi</taxon>
        <taxon>Dikarya</taxon>
        <taxon>Basidiomycota</taxon>
        <taxon>Agaricomycotina</taxon>
        <taxon>Agaricomycetes</taxon>
        <taxon>Agaricomycetidae</taxon>
        <taxon>Agaricales</taxon>
        <taxon>Agaricineae</taxon>
        <taxon>Strophariaceae</taxon>
        <taxon>Psilocybe</taxon>
    </lineage>
</organism>
<keyword evidence="1" id="KW-0547">Nucleotide-binding</keyword>